<evidence type="ECO:0000256" key="1">
    <source>
        <dbReference type="SAM" id="MobiDB-lite"/>
    </source>
</evidence>
<feature type="compositionally biased region" description="Basic and acidic residues" evidence="1">
    <location>
        <begin position="166"/>
        <end position="187"/>
    </location>
</feature>
<organism evidence="2 3">
    <name type="scientific">Septoria linicola</name>
    <dbReference type="NCBI Taxonomy" id="215465"/>
    <lineage>
        <taxon>Eukaryota</taxon>
        <taxon>Fungi</taxon>
        <taxon>Dikarya</taxon>
        <taxon>Ascomycota</taxon>
        <taxon>Pezizomycotina</taxon>
        <taxon>Dothideomycetes</taxon>
        <taxon>Dothideomycetidae</taxon>
        <taxon>Mycosphaerellales</taxon>
        <taxon>Mycosphaerellaceae</taxon>
        <taxon>Septoria</taxon>
    </lineage>
</organism>
<feature type="region of interest" description="Disordered" evidence="1">
    <location>
        <begin position="123"/>
        <end position="187"/>
    </location>
</feature>
<dbReference type="Proteomes" id="UP001056384">
    <property type="component" value="Chromosome 3"/>
</dbReference>
<feature type="compositionally biased region" description="Acidic residues" evidence="1">
    <location>
        <begin position="132"/>
        <end position="157"/>
    </location>
</feature>
<proteinExistence type="predicted"/>
<keyword evidence="3" id="KW-1185">Reference proteome</keyword>
<protein>
    <submittedName>
        <fullName evidence="2">Uncharacterized protein</fullName>
    </submittedName>
</protein>
<reference evidence="2" key="1">
    <citation type="submission" date="2022-06" db="EMBL/GenBank/DDBJ databases">
        <title>Complete genome sequences of two strains of the flax pathogen Septoria linicola.</title>
        <authorList>
            <person name="Lapalu N."/>
            <person name="Simon A."/>
            <person name="Demenou B."/>
            <person name="Paumier D."/>
            <person name="Guillot M.-P."/>
            <person name="Gout L."/>
            <person name="Valade R."/>
        </authorList>
    </citation>
    <scope>NUCLEOTIDE SEQUENCE</scope>
    <source>
        <strain evidence="2">SE15195</strain>
    </source>
</reference>
<gene>
    <name evidence="2" type="ORF">Slin15195_G049960</name>
</gene>
<dbReference type="EMBL" id="CP099420">
    <property type="protein sequence ID" value="USW51677.1"/>
    <property type="molecule type" value="Genomic_DNA"/>
</dbReference>
<accession>A0A9Q9EJ21</accession>
<name>A0A9Q9EJ21_9PEZI</name>
<dbReference type="AlphaFoldDB" id="A0A9Q9EJ21"/>
<sequence>MPPVTHSGLWQAVRDLLEERALDLFDSEQYEQAIEVAKKNLHDIPVARFWQLRNCILIISAVEDVVEAQQYLDVAEDIWRVAKAEVTNPESVAHKYLAGLRGDLDEIVRDQFYVEVNAPAANDAAEGGKEMAEDDEMEADESNEEEGEARDEDDEGAFDLIAALRDSAHDPHRTPDLVRAAVDHHVL</sequence>
<evidence type="ECO:0000313" key="3">
    <source>
        <dbReference type="Proteomes" id="UP001056384"/>
    </source>
</evidence>
<evidence type="ECO:0000313" key="2">
    <source>
        <dbReference type="EMBL" id="USW51677.1"/>
    </source>
</evidence>